<dbReference type="EMBL" id="CP021023">
    <property type="protein sequence ID" value="ARN57180.1"/>
    <property type="molecule type" value="Genomic_DNA"/>
</dbReference>
<reference evidence="4" key="1">
    <citation type="submission" date="2017-04" db="EMBL/GenBank/DDBJ databases">
        <title>Comparative genomics and description of representatives of a novel lineage of planctomycetes thriving in anoxic sediments.</title>
        <authorList>
            <person name="Spring S."/>
            <person name="Bunk B."/>
            <person name="Sproer C."/>
        </authorList>
    </citation>
    <scope>NUCLEOTIDE SEQUENCE [LARGE SCALE GENOMIC DNA]</scope>
    <source>
        <strain evidence="4">ST-PulAB-D4</strain>
    </source>
</reference>
<organism evidence="3 4">
    <name type="scientific">Sedimentisphaera salicampi</name>
    <dbReference type="NCBI Taxonomy" id="1941349"/>
    <lineage>
        <taxon>Bacteria</taxon>
        <taxon>Pseudomonadati</taxon>
        <taxon>Planctomycetota</taxon>
        <taxon>Phycisphaerae</taxon>
        <taxon>Sedimentisphaerales</taxon>
        <taxon>Sedimentisphaeraceae</taxon>
        <taxon>Sedimentisphaera</taxon>
    </lineage>
</organism>
<evidence type="ECO:0000313" key="4">
    <source>
        <dbReference type="Proteomes" id="UP000193334"/>
    </source>
</evidence>
<feature type="region of interest" description="Disordered" evidence="1">
    <location>
        <begin position="1"/>
        <end position="35"/>
    </location>
</feature>
<accession>A0A1W6LNJ1</accession>
<dbReference type="Proteomes" id="UP000193334">
    <property type="component" value="Chromosome"/>
</dbReference>
<dbReference type="KEGG" id="pbp:STSP1_01752"/>
<name>A0A1W6LNJ1_9BACT</name>
<gene>
    <name evidence="2" type="ORF">STSP1_01576</name>
    <name evidence="3" type="ORF">STSP1_01752</name>
</gene>
<evidence type="ECO:0000256" key="1">
    <source>
        <dbReference type="SAM" id="MobiDB-lite"/>
    </source>
</evidence>
<dbReference type="EMBL" id="CP021023">
    <property type="protein sequence ID" value="ARN57348.1"/>
    <property type="molecule type" value="Genomic_DNA"/>
</dbReference>
<proteinExistence type="predicted"/>
<sequence length="35" mass="3751">MSAPSKANMCKSDNPARVKANHQPGTEPDVLRGNE</sequence>
<protein>
    <submittedName>
        <fullName evidence="3">Uncharacterized protein</fullName>
    </submittedName>
</protein>
<dbReference type="AlphaFoldDB" id="A0A1W6LNJ1"/>
<reference evidence="3" key="2">
    <citation type="journal article" date="2018" name="Environ. Microbiol.">
        <title>Genome biology of a novel lineage of planctomycetes widespread in anoxic aquatic environments.</title>
        <authorList>
            <person name="Spring S."/>
            <person name="Bunk B."/>
            <person name="Sproer C."/>
            <person name="Rohde M."/>
            <person name="Klenk H.P."/>
        </authorList>
    </citation>
    <scope>NUCLEOTIDE SEQUENCE</scope>
    <source>
        <strain evidence="3">ST-PulAB-D4</strain>
    </source>
</reference>
<keyword evidence="4" id="KW-1185">Reference proteome</keyword>
<dbReference type="STRING" id="1941349.STSP1_01576"/>
<evidence type="ECO:0000313" key="2">
    <source>
        <dbReference type="EMBL" id="ARN57180.1"/>
    </source>
</evidence>
<evidence type="ECO:0000313" key="3">
    <source>
        <dbReference type="EMBL" id="ARN57348.1"/>
    </source>
</evidence>
<dbReference type="KEGG" id="pbp:STSP1_01576"/>